<dbReference type="EMBL" id="NAJN01002164">
    <property type="protein sequence ID" value="TKA56552.1"/>
    <property type="molecule type" value="Genomic_DNA"/>
</dbReference>
<proteinExistence type="inferred from homology"/>
<keyword evidence="6 10" id="KW-0472">Membrane</keyword>
<keyword evidence="12" id="KW-1185">Reference proteome</keyword>
<dbReference type="PANTHER" id="PTHR28259:SF1">
    <property type="entry name" value="FLUORIDE EXPORT PROTEIN 1-RELATED"/>
    <property type="match status" value="1"/>
</dbReference>
<dbReference type="Proteomes" id="UP000308768">
    <property type="component" value="Unassembled WGS sequence"/>
</dbReference>
<feature type="transmembrane region" description="Helical" evidence="10">
    <location>
        <begin position="308"/>
        <end position="332"/>
    </location>
</feature>
<evidence type="ECO:0000256" key="4">
    <source>
        <dbReference type="ARBA" id="ARBA00022692"/>
    </source>
</evidence>
<feature type="region of interest" description="Disordered" evidence="9">
    <location>
        <begin position="35"/>
        <end position="147"/>
    </location>
</feature>
<evidence type="ECO:0000256" key="2">
    <source>
        <dbReference type="ARBA" id="ARBA00004651"/>
    </source>
</evidence>
<evidence type="ECO:0000256" key="9">
    <source>
        <dbReference type="SAM" id="MobiDB-lite"/>
    </source>
</evidence>
<evidence type="ECO:0000256" key="7">
    <source>
        <dbReference type="ARBA" id="ARBA00035120"/>
    </source>
</evidence>
<gene>
    <name evidence="11" type="ORF">B0A49_10159</name>
</gene>
<organism evidence="11 12">
    <name type="scientific">Cryomyces minteri</name>
    <dbReference type="NCBI Taxonomy" id="331657"/>
    <lineage>
        <taxon>Eukaryota</taxon>
        <taxon>Fungi</taxon>
        <taxon>Dikarya</taxon>
        <taxon>Ascomycota</taxon>
        <taxon>Pezizomycotina</taxon>
        <taxon>Dothideomycetes</taxon>
        <taxon>Dothideomycetes incertae sedis</taxon>
        <taxon>Cryomyces</taxon>
    </lineage>
</organism>
<comment type="catalytic activity">
    <reaction evidence="8">
        <text>fluoride(in) = fluoride(out)</text>
        <dbReference type="Rhea" id="RHEA:76159"/>
        <dbReference type="ChEBI" id="CHEBI:17051"/>
    </reaction>
    <physiologicalReaction direction="left-to-right" evidence="8">
        <dbReference type="Rhea" id="RHEA:76160"/>
    </physiologicalReaction>
</comment>
<name>A0A4U0W3B6_9PEZI</name>
<keyword evidence="4 10" id="KW-0812">Transmembrane</keyword>
<feature type="transmembrane region" description="Helical" evidence="10">
    <location>
        <begin position="245"/>
        <end position="265"/>
    </location>
</feature>
<comment type="similarity">
    <text evidence="7">Belongs to the fluoride channel Fluc/FEX (TC 1.A.43) family.</text>
</comment>
<dbReference type="STRING" id="331657.A0A4U0W3B6"/>
<dbReference type="GO" id="GO:1903425">
    <property type="term" value="F:fluoride transmembrane transporter activity"/>
    <property type="evidence" value="ECO:0007669"/>
    <property type="project" value="TreeGrafter"/>
</dbReference>
<evidence type="ECO:0000256" key="8">
    <source>
        <dbReference type="ARBA" id="ARBA00035585"/>
    </source>
</evidence>
<evidence type="ECO:0000256" key="10">
    <source>
        <dbReference type="SAM" id="Phobius"/>
    </source>
</evidence>
<evidence type="ECO:0000256" key="6">
    <source>
        <dbReference type="ARBA" id="ARBA00023136"/>
    </source>
</evidence>
<comment type="function">
    <text evidence="1">Fluoride channel required for the rapid expulsion of cytoplasmic fluoride.</text>
</comment>
<dbReference type="Pfam" id="PF02537">
    <property type="entry name" value="CRCB"/>
    <property type="match status" value="2"/>
</dbReference>
<reference evidence="11 12" key="1">
    <citation type="submission" date="2017-03" db="EMBL/GenBank/DDBJ databases">
        <title>Genomes of endolithic fungi from Antarctica.</title>
        <authorList>
            <person name="Coleine C."/>
            <person name="Masonjones S."/>
            <person name="Stajich J.E."/>
        </authorList>
    </citation>
    <scope>NUCLEOTIDE SEQUENCE [LARGE SCALE GENOMIC DNA]</scope>
    <source>
        <strain evidence="11 12">CCFEE 5187</strain>
    </source>
</reference>
<dbReference type="InterPro" id="IPR003691">
    <property type="entry name" value="FluC"/>
</dbReference>
<comment type="subcellular location">
    <subcellularLocation>
        <location evidence="2">Cell membrane</location>
        <topology evidence="2">Multi-pass membrane protein</topology>
    </subcellularLocation>
</comment>
<sequence length="529" mass="57292">MVGASKARQVSVPPDTSWFAARDSYSLSEIYETLDKVEDSSLGKTSDEDGLSYRPSNEGYPGLGTRRGRKREGKKAIFGTGSSTTGTTRSQEQNLAEVGGPPPVQDTVLLRDGDSSRRLRKQERLESPDAAQPPPFNRRRSQPEPQQVSRLATELYTVSYLILFSILGTLARLGVQWLTLYPGAPVVLPVLWANFGGSLFIGFLSEDRRLFREEWGASREDHRRQKEEDDMDAFKKNHASVKKTIPLYIGLATGFCGSFTSFSAFQRDVFLALSNDLPTPIDHPYPAAAGTMSQSSTVPRNGGYSFEALLAVVILTICLCLSALKLGAHIALALDPLTPTLPFPLTRNLFDRCIVLLAWGSWLGAIVLAIWPPDRPSGPSSRGTWANETWRGEVLFALGFAPVGCLLRFYASLKLNGLVPSFPLGTFAVNMLGTAVEGMAYDLQHMPLRSTAGLTGGGRVGCQVLQGVMDGFCGCLTTVSTWVAELNGLGRRHAYAYGTASVVGGLALLVVIMGSVRWGVGWTEVACAT</sequence>
<evidence type="ECO:0008006" key="13">
    <source>
        <dbReference type="Google" id="ProtNLM"/>
    </source>
</evidence>
<dbReference type="OrthoDB" id="409792at2759"/>
<accession>A0A4U0W3B6</accession>
<dbReference type="GO" id="GO:0005886">
    <property type="term" value="C:plasma membrane"/>
    <property type="evidence" value="ECO:0007669"/>
    <property type="project" value="UniProtKB-SubCell"/>
</dbReference>
<protein>
    <recommendedName>
        <fullName evidence="13">Chromosome condensation protein CrcB</fullName>
    </recommendedName>
</protein>
<feature type="transmembrane region" description="Helical" evidence="10">
    <location>
        <begin position="353"/>
        <end position="372"/>
    </location>
</feature>
<evidence type="ECO:0000256" key="3">
    <source>
        <dbReference type="ARBA" id="ARBA00022475"/>
    </source>
</evidence>
<evidence type="ECO:0000313" key="12">
    <source>
        <dbReference type="Proteomes" id="UP000308768"/>
    </source>
</evidence>
<feature type="compositionally biased region" description="Basic and acidic residues" evidence="9">
    <location>
        <begin position="109"/>
        <end position="127"/>
    </location>
</feature>
<keyword evidence="3" id="KW-1003">Cell membrane</keyword>
<feature type="compositionally biased region" description="Basic and acidic residues" evidence="9">
    <location>
        <begin position="35"/>
        <end position="47"/>
    </location>
</feature>
<feature type="transmembrane region" description="Helical" evidence="10">
    <location>
        <begin position="186"/>
        <end position="204"/>
    </location>
</feature>
<feature type="transmembrane region" description="Helical" evidence="10">
    <location>
        <begin position="392"/>
        <end position="411"/>
    </location>
</feature>
<feature type="transmembrane region" description="Helical" evidence="10">
    <location>
        <begin position="494"/>
        <end position="516"/>
    </location>
</feature>
<feature type="compositionally biased region" description="Low complexity" evidence="9">
    <location>
        <begin position="79"/>
        <end position="90"/>
    </location>
</feature>
<evidence type="ECO:0000256" key="5">
    <source>
        <dbReference type="ARBA" id="ARBA00022989"/>
    </source>
</evidence>
<comment type="caution">
    <text evidence="11">The sequence shown here is derived from an EMBL/GenBank/DDBJ whole genome shotgun (WGS) entry which is preliminary data.</text>
</comment>
<keyword evidence="5 10" id="KW-1133">Transmembrane helix</keyword>
<dbReference type="PANTHER" id="PTHR28259">
    <property type="entry name" value="FLUORIDE EXPORT PROTEIN 1-RELATED"/>
    <property type="match status" value="1"/>
</dbReference>
<evidence type="ECO:0000256" key="1">
    <source>
        <dbReference type="ARBA" id="ARBA00002598"/>
    </source>
</evidence>
<dbReference type="AlphaFoldDB" id="A0A4U0W3B6"/>
<evidence type="ECO:0000313" key="11">
    <source>
        <dbReference type="EMBL" id="TKA56552.1"/>
    </source>
</evidence>
<feature type="transmembrane region" description="Helical" evidence="10">
    <location>
        <begin position="155"/>
        <end position="174"/>
    </location>
</feature>